<reference evidence="1 2" key="1">
    <citation type="submission" date="2016-02" db="EMBL/GenBank/DDBJ databases">
        <title>Genome analysis of coral dinoflagellate symbionts highlights evolutionary adaptations to a symbiotic lifestyle.</title>
        <authorList>
            <person name="Aranda M."/>
            <person name="Li Y."/>
            <person name="Liew Y.J."/>
            <person name="Baumgarten S."/>
            <person name="Simakov O."/>
            <person name="Wilson M."/>
            <person name="Piel J."/>
            <person name="Ashoor H."/>
            <person name="Bougouffa S."/>
            <person name="Bajic V.B."/>
            <person name="Ryu T."/>
            <person name="Ravasi T."/>
            <person name="Bayer T."/>
            <person name="Micklem G."/>
            <person name="Kim H."/>
            <person name="Bhak J."/>
            <person name="Lajeunesse T.C."/>
            <person name="Voolstra C.R."/>
        </authorList>
    </citation>
    <scope>NUCLEOTIDE SEQUENCE [LARGE SCALE GENOMIC DNA]</scope>
    <source>
        <strain evidence="1 2">CCMP2467</strain>
    </source>
</reference>
<comment type="caution">
    <text evidence="1">The sequence shown here is derived from an EMBL/GenBank/DDBJ whole genome shotgun (WGS) entry which is preliminary data.</text>
</comment>
<dbReference type="OrthoDB" id="413970at2759"/>
<proteinExistence type="predicted"/>
<dbReference type="AlphaFoldDB" id="A0A1Q9EY07"/>
<gene>
    <name evidence="1" type="ORF">AK812_SmicGene3742</name>
</gene>
<evidence type="ECO:0000313" key="2">
    <source>
        <dbReference type="Proteomes" id="UP000186817"/>
    </source>
</evidence>
<keyword evidence="2" id="KW-1185">Reference proteome</keyword>
<organism evidence="1 2">
    <name type="scientific">Symbiodinium microadriaticum</name>
    <name type="common">Dinoflagellate</name>
    <name type="synonym">Zooxanthella microadriatica</name>
    <dbReference type="NCBI Taxonomy" id="2951"/>
    <lineage>
        <taxon>Eukaryota</taxon>
        <taxon>Sar</taxon>
        <taxon>Alveolata</taxon>
        <taxon>Dinophyceae</taxon>
        <taxon>Suessiales</taxon>
        <taxon>Symbiodiniaceae</taxon>
        <taxon>Symbiodinium</taxon>
    </lineage>
</organism>
<sequence length="252" mass="27187">MGCKVAKPHSQNKAAQAVAFIPIDMVPTVESNVSTDDAGDVAEDFEHIEQVAEEDLIIRALPGDVSRIPGVGTPISTMAETLPIRVKDASSILTMSALERRFLKFDLFLRTLRGFHRPHRAVAALKSLVAEGSPDMQTCRLKNQRTAMMELTSVESDESTDLASAGYDFGALRMEHVLLRDVHQKSGRCYEDKAATAPGVPGQAPCEEIPEEISVQAVSSLFESPGPCADIPESSEIRPAGGIREIFAAPSD</sequence>
<protein>
    <submittedName>
        <fullName evidence="1">Uncharacterized protein</fullName>
    </submittedName>
</protein>
<name>A0A1Q9EY07_SYMMI</name>
<evidence type="ECO:0000313" key="1">
    <source>
        <dbReference type="EMBL" id="OLQ12337.1"/>
    </source>
</evidence>
<dbReference type="EMBL" id="LSRX01000044">
    <property type="protein sequence ID" value="OLQ12337.1"/>
    <property type="molecule type" value="Genomic_DNA"/>
</dbReference>
<accession>A0A1Q9EY07</accession>
<dbReference type="Proteomes" id="UP000186817">
    <property type="component" value="Unassembled WGS sequence"/>
</dbReference>